<proteinExistence type="predicted"/>
<name>A0A484H7F7_9ZZZZ</name>
<organism evidence="2">
    <name type="scientific">invertebrate metagenome</name>
    <dbReference type="NCBI Taxonomy" id="1711999"/>
    <lineage>
        <taxon>unclassified sequences</taxon>
        <taxon>metagenomes</taxon>
        <taxon>organismal metagenomes</taxon>
    </lineage>
</organism>
<dbReference type="EMBL" id="LR026963">
    <property type="protein sequence ID" value="VBB69461.1"/>
    <property type="molecule type" value="Genomic_DNA"/>
</dbReference>
<protein>
    <submittedName>
        <fullName evidence="2">Uncharacterized protein</fullName>
    </submittedName>
</protein>
<evidence type="ECO:0000313" key="2">
    <source>
        <dbReference type="EMBL" id="VBB69461.1"/>
    </source>
</evidence>
<accession>A0A484H7F7</accession>
<gene>
    <name evidence="2" type="ORF">RIEGSTA812A_PEG_934</name>
</gene>
<evidence type="ECO:0000256" key="1">
    <source>
        <dbReference type="SAM" id="MobiDB-lite"/>
    </source>
</evidence>
<feature type="region of interest" description="Disordered" evidence="1">
    <location>
        <begin position="1"/>
        <end position="37"/>
    </location>
</feature>
<sequence>MRPTPREWRTFPNRPAAAGQTGWQGTPLRTLQMRVEG</sequence>
<dbReference type="AlphaFoldDB" id="A0A484H7F7"/>
<reference evidence="2" key="1">
    <citation type="submission" date="2018-10" db="EMBL/GenBank/DDBJ databases">
        <authorList>
            <person name="Gruber-Vodicka H."/>
            <person name="Jaeckle O."/>
        </authorList>
    </citation>
    <scope>NUCLEOTIDE SEQUENCE</scope>
</reference>